<proteinExistence type="predicted"/>
<dbReference type="EMBL" id="JAMTCG010000003">
    <property type="protein sequence ID" value="MCP2160305.1"/>
    <property type="molecule type" value="Genomic_DNA"/>
</dbReference>
<accession>A0ABT1GZ76</accession>
<protein>
    <recommendedName>
        <fullName evidence="3">Diacylglycerol O-acyltransferase</fullName>
    </recommendedName>
</protein>
<evidence type="ECO:0000313" key="1">
    <source>
        <dbReference type="EMBL" id="MCP2160305.1"/>
    </source>
</evidence>
<name>A0ABT1GZ76_9NOCA</name>
<dbReference type="Gene3D" id="3.30.559.10">
    <property type="entry name" value="Chloramphenicol acetyltransferase-like domain"/>
    <property type="match status" value="1"/>
</dbReference>
<comment type="caution">
    <text evidence="1">The sequence shown here is derived from an EMBL/GenBank/DDBJ whole genome shotgun (WGS) entry which is preliminary data.</text>
</comment>
<sequence>MTRVLRTTVDDDLFIRMDAALGVPVVNQMVWRLTEMPSRAELDRFADRLGRGRIARLVRRSRIPLVRDHWVAGGAVTGGVHVEETPVPAGQAVAWIDAAAARPFDLAHGPVWELRAAPTAGAGALVSVCLSHAVGDGLAALTAFAEALTDDDTVFAAASPSPVDQAREAVHRSVTIAGSVAAIVRDRVTGTPTTTTASDEVVTAASSRVLPADAPERGPAIAPFSVVSVDTEDWDRAATRDGGSSTALFVAVVVGLIVAAGRADRDDVVRVSVPMSTREPDDVRANATIGLSVDVPAAAALDGDLAAIRRLTKDVYTARTSRPTTFVRLQPVMQALGDRAVAALSRGATTPLALASSLGRVDPTVAGFGDPARADAVVTRSTTQSITTARLRSLRGGLAAWVNDAAGTTTLSVVGLDPDGLGPDVLDGAVRAELNRRGLEARPW</sequence>
<keyword evidence="2" id="KW-1185">Reference proteome</keyword>
<evidence type="ECO:0000313" key="2">
    <source>
        <dbReference type="Proteomes" id="UP001205740"/>
    </source>
</evidence>
<reference evidence="1 2" key="1">
    <citation type="submission" date="2022-06" db="EMBL/GenBank/DDBJ databases">
        <title>Genomic Encyclopedia of Archaeal and Bacterial Type Strains, Phase II (KMG-II): from individual species to whole genera.</title>
        <authorList>
            <person name="Goeker M."/>
        </authorList>
    </citation>
    <scope>NUCLEOTIDE SEQUENCE [LARGE SCALE GENOMIC DNA]</scope>
    <source>
        <strain evidence="1 2">DSM 45037</strain>
    </source>
</reference>
<dbReference type="InterPro" id="IPR023213">
    <property type="entry name" value="CAT-like_dom_sf"/>
</dbReference>
<organism evidence="1 2">
    <name type="scientific">Williamsia serinedens</name>
    <dbReference type="NCBI Taxonomy" id="391736"/>
    <lineage>
        <taxon>Bacteria</taxon>
        <taxon>Bacillati</taxon>
        <taxon>Actinomycetota</taxon>
        <taxon>Actinomycetes</taxon>
        <taxon>Mycobacteriales</taxon>
        <taxon>Nocardiaceae</taxon>
        <taxon>Williamsia</taxon>
    </lineage>
</organism>
<dbReference type="RefSeq" id="WP_301284343.1">
    <property type="nucleotide sequence ID" value="NZ_BAAAOE010000003.1"/>
</dbReference>
<evidence type="ECO:0008006" key="3">
    <source>
        <dbReference type="Google" id="ProtNLM"/>
    </source>
</evidence>
<dbReference type="Proteomes" id="UP001205740">
    <property type="component" value="Unassembled WGS sequence"/>
</dbReference>
<gene>
    <name evidence="1" type="ORF">LX12_001492</name>
</gene>
<dbReference type="SUPFAM" id="SSF52777">
    <property type="entry name" value="CoA-dependent acyltransferases"/>
    <property type="match status" value="1"/>
</dbReference>